<dbReference type="Pfam" id="PF13408">
    <property type="entry name" value="Zn_ribbon_recom"/>
    <property type="match status" value="1"/>
</dbReference>
<comment type="caution">
    <text evidence="3">The sequence shown here is derived from an EMBL/GenBank/DDBJ whole genome shotgun (WGS) entry which is preliminary data.</text>
</comment>
<keyword evidence="4" id="KW-1185">Reference proteome</keyword>
<gene>
    <name evidence="3" type="ORF">FDF74_03375</name>
</gene>
<dbReference type="PANTHER" id="PTHR30461">
    <property type="entry name" value="DNA-INVERTASE FROM LAMBDOID PROPHAGE"/>
    <property type="match status" value="1"/>
</dbReference>
<dbReference type="Gene3D" id="3.40.50.1390">
    <property type="entry name" value="Resolvase, N-terminal catalytic domain"/>
    <property type="match status" value="1"/>
</dbReference>
<evidence type="ECO:0000313" key="4">
    <source>
        <dbReference type="Proteomes" id="UP000473885"/>
    </source>
</evidence>
<evidence type="ECO:0000259" key="2">
    <source>
        <dbReference type="PROSITE" id="PS51737"/>
    </source>
</evidence>
<accession>A0A6M0R7P6</accession>
<sequence>MMKDAGLKQHFITKKKFVFIADETKEPLFHKIVTKSVTRFARNTDVLSIWKELNQKGVTVFFQDINKDTANSEDSLILNLLLTLSQEESKNISERTKFGNRAIAKANKIRNNSLYGYVFDKETNSLIIKEDEAAVVRKMFDLCIQGYGYVKISQMLAEEGIYNPKGKPFAMSTIKNMIHNKKYCGYNVRNQWESRNLFSENHSHCRTKKENWIIQKNDRIEPIISEEIGNLAQEQIKLRLLHQNTGGTVERRDTSDKIICNCCGKNFYICHSRKIGSGINSYPYYICSTKKKQGKNVCDNDNVQVRKIDAFIDDLAKNYYKNIRLSNKGKLIKLQGELKKAKNRSVTEINNECEAIKSENMYHEKKLSKLIDNFLDCSDVMKTVIDKKISDLELTIKNNNNKILELERSRTNIDADKMSMEKKIKELKKELSKIDTIELTREELMDKIRYIKVDKGNKFMVEYL</sequence>
<dbReference type="PROSITE" id="PS51737">
    <property type="entry name" value="RECOMBINASE_DNA_BIND"/>
    <property type="match status" value="1"/>
</dbReference>
<dbReference type="Pfam" id="PF07508">
    <property type="entry name" value="Recombinase"/>
    <property type="match status" value="1"/>
</dbReference>
<reference evidence="3 4" key="1">
    <citation type="submission" date="2019-04" db="EMBL/GenBank/DDBJ databases">
        <title>Genome sequencing of Clostridium botulinum Groups I-IV and Clostridium butyricum.</title>
        <authorList>
            <person name="Brunt J."/>
            <person name="Van Vliet A.H.M."/>
            <person name="Stringer S.C."/>
            <person name="Carter A.T."/>
            <person name="Peck M.W."/>
        </authorList>
    </citation>
    <scope>NUCLEOTIDE SEQUENCE [LARGE SCALE GENOMIC DNA]</scope>
    <source>
        <strain evidence="3 4">IFR 18/094</strain>
    </source>
</reference>
<dbReference type="GO" id="GO:0003677">
    <property type="term" value="F:DNA binding"/>
    <property type="evidence" value="ECO:0007669"/>
    <property type="project" value="InterPro"/>
</dbReference>
<protein>
    <submittedName>
        <fullName evidence="3">Recombinase family protein</fullName>
    </submittedName>
</protein>
<dbReference type="InterPro" id="IPR006119">
    <property type="entry name" value="Resolv_N"/>
</dbReference>
<evidence type="ECO:0000313" key="3">
    <source>
        <dbReference type="EMBL" id="NEZ46252.1"/>
    </source>
</evidence>
<dbReference type="SUPFAM" id="SSF53041">
    <property type="entry name" value="Resolvase-like"/>
    <property type="match status" value="1"/>
</dbReference>
<feature type="domain" description="Recombinase" evidence="2">
    <location>
        <begin position="114"/>
        <end position="242"/>
    </location>
</feature>
<dbReference type="InterPro" id="IPR050639">
    <property type="entry name" value="SSR_resolvase"/>
</dbReference>
<dbReference type="Proteomes" id="UP000473885">
    <property type="component" value="Unassembled WGS sequence"/>
</dbReference>
<dbReference type="InterPro" id="IPR036162">
    <property type="entry name" value="Resolvase-like_N_sf"/>
</dbReference>
<name>A0A6M0R7P6_9CLOT</name>
<organism evidence="3 4">
    <name type="scientific">Clostridium niameyense</name>
    <dbReference type="NCBI Taxonomy" id="1622073"/>
    <lineage>
        <taxon>Bacteria</taxon>
        <taxon>Bacillati</taxon>
        <taxon>Bacillota</taxon>
        <taxon>Clostridia</taxon>
        <taxon>Eubacteriales</taxon>
        <taxon>Clostridiaceae</taxon>
        <taxon>Clostridium</taxon>
    </lineage>
</organism>
<dbReference type="InterPro" id="IPR038109">
    <property type="entry name" value="DNA_bind_recomb_sf"/>
</dbReference>
<dbReference type="AlphaFoldDB" id="A0A6M0R7P6"/>
<proteinExistence type="predicted"/>
<dbReference type="InterPro" id="IPR025827">
    <property type="entry name" value="Zn_ribbon_recom_dom"/>
</dbReference>
<dbReference type="Gene3D" id="3.90.1750.20">
    <property type="entry name" value="Putative Large Serine Recombinase, Chain B, Domain 2"/>
    <property type="match status" value="1"/>
</dbReference>
<dbReference type="SMART" id="SM00857">
    <property type="entry name" value="Resolvase"/>
    <property type="match status" value="1"/>
</dbReference>
<dbReference type="Pfam" id="PF00239">
    <property type="entry name" value="Resolvase"/>
    <property type="match status" value="1"/>
</dbReference>
<dbReference type="InterPro" id="IPR011109">
    <property type="entry name" value="DNA_bind_recombinase_dom"/>
</dbReference>
<dbReference type="EMBL" id="SXDP01000002">
    <property type="protein sequence ID" value="NEZ46252.1"/>
    <property type="molecule type" value="Genomic_DNA"/>
</dbReference>
<keyword evidence="1" id="KW-0175">Coiled coil</keyword>
<feature type="coiled-coil region" evidence="1">
    <location>
        <begin position="389"/>
        <end position="447"/>
    </location>
</feature>
<dbReference type="PANTHER" id="PTHR30461:SF23">
    <property type="entry name" value="DNA RECOMBINASE-RELATED"/>
    <property type="match status" value="1"/>
</dbReference>
<dbReference type="GO" id="GO:0000150">
    <property type="term" value="F:DNA strand exchange activity"/>
    <property type="evidence" value="ECO:0007669"/>
    <property type="project" value="InterPro"/>
</dbReference>
<evidence type="ECO:0000256" key="1">
    <source>
        <dbReference type="SAM" id="Coils"/>
    </source>
</evidence>